<dbReference type="STRING" id="931626.Awo_c10400"/>
<sequence length="1141" mass="129297">MNQTDKARGFFESVDKKEGKGAGKSAELCLNGIFHPDSEAVFQTLEAYQKWYSRFDQSEMLVGILTHHDNWRKKRIEVEDALIRELERQGVGVIPVFSYSTTEEEKGTKSFKNVIRDYFSSDGKLKIDGLINFQMQAATGNSQFGDLFSQSVAVFKEMNIPIFRPVVSRLQNQTEWEANMAGLAAEISWSFTTSEMMGMIEPIIIGTRKEVDDLLRITPIPERIQRFVARIIRRIELKKVKIADKKIALMLHCSPCAGVEATLGAGVGLDVFESVVRILKTMKEQGYKVLNIPDDGAALKKMMLDNKAYQDFRWTTVEDIVAAGGDLYRMPMEGKGGYHQFYQKLEPFLREQLEKSWGVPPGEGMVYQQQLIITGLDFGNVLVMIQPKRGCYGSKCTGEVCKILHDPSCPPPHQYLATYRYIDEIFKAQAVVHVGTGGSLEHLPGKTNALSRFCWPDVVIGDLPNFYCYNAGIGVEGMGVKRRNYAVVLDYLPSCLNTDYTRIELINELGNYLEALEMRSPQVKVIQESIQNQLDQRPEYLKIIQQEADFVAGIRKLKNYLTQSIVQSFEQENHIWGEVPQLNQQVSYIKESIDGTSLYAALIKKDCQDEYRYHSEMLLRITDVLNHSEEEKESHANSDVGMIPSIQEAAVLDNEICQNRSSLLTVENETKALMKALMGDYMEPGLSGSPRDGLNRIMPTGRNFYLMDTQKVPTRAAYAIGVEMAEKLIRQHEKDTGFFPEKVAMNMISTDISMTKGEQLSQVLALLGVKPVWSESGIVMDIETMPLEELRRPRIDVIIRISGVLRDSYPDLIAMMDRAVQMVASLHESEMQNFIRRNTQKTISELQSETEISQSDAFRRASMRIFGDKPGTYGSGVDLALKASAWESEDELAKIFTSFSGYAYGDGLSGTVSYQEFVENVKLAEVVLETSVSNRYDLLSSGYSASVIGGFNMVKNQFSEKGLKQYHGTSNHQEKIVVSSLEDEINRIMEQTVFNPLWNRSVMNKGYQGAAEIMRKTQTLFSWKCTTKNIDDKAVDEMVQTYLGDLEMVRWLSQENGFAIEEMARRFLELQQRKKWNPSPEALKILKNIYVKIEGDMEELMEKSSGEYQGGAVEIVRHMEVADWYKTIKEVDAIFNSERKG</sequence>
<dbReference type="HOGENOM" id="CLU_002017_1_2_9"/>
<proteinExistence type="predicted"/>
<dbReference type="Pfam" id="PF02514">
    <property type="entry name" value="CobN-Mg_chel"/>
    <property type="match status" value="1"/>
</dbReference>
<dbReference type="GO" id="GO:0051116">
    <property type="term" value="F:cobaltochelatase activity"/>
    <property type="evidence" value="ECO:0007669"/>
    <property type="project" value="UniProtKB-EC"/>
</dbReference>
<keyword evidence="2" id="KW-0436">Ligase</keyword>
<evidence type="ECO:0000259" key="1">
    <source>
        <dbReference type="Pfam" id="PF02514"/>
    </source>
</evidence>
<feature type="domain" description="CobN/magnesium chelatase" evidence="1">
    <location>
        <begin position="24"/>
        <end position="1082"/>
    </location>
</feature>
<reference evidence="2 3" key="2">
    <citation type="journal article" date="2012" name="PLoS ONE">
        <title>An ancient pathway combining carbon dioxide fixation with the generation and utilization of a sodium ion gradient for ATP synthesis.</title>
        <authorList>
            <person name="Poehlein A."/>
            <person name="Schmidt S."/>
            <person name="Kaster A.K."/>
            <person name="Goenrich M."/>
            <person name="Vollmers J."/>
            <person name="Thurmer A."/>
            <person name="Bertsch J."/>
            <person name="Schuchmann K."/>
            <person name="Voigt B."/>
            <person name="Hecker M."/>
            <person name="Daniel R."/>
            <person name="Thauer R.K."/>
            <person name="Gottschalk G."/>
            <person name="Muller V."/>
        </authorList>
    </citation>
    <scope>NUCLEOTIDE SEQUENCE [LARGE SCALE GENOMIC DNA]</scope>
    <source>
        <strain evidence="3">ATCC 29683 / DSM 1030 / JCM 2381 / KCTC 1655 / WB1</strain>
    </source>
</reference>
<dbReference type="OrthoDB" id="9757976at2"/>
<dbReference type="Proteomes" id="UP000007177">
    <property type="component" value="Chromosome"/>
</dbReference>
<evidence type="ECO:0000313" key="3">
    <source>
        <dbReference type="Proteomes" id="UP000007177"/>
    </source>
</evidence>
<dbReference type="RefSeq" id="WP_014355429.1">
    <property type="nucleotide sequence ID" value="NC_016894.1"/>
</dbReference>
<organism evidence="2 3">
    <name type="scientific">Acetobacterium woodii (strain ATCC 29683 / DSM 1030 / JCM 2381 / KCTC 1655 / WB1)</name>
    <dbReference type="NCBI Taxonomy" id="931626"/>
    <lineage>
        <taxon>Bacteria</taxon>
        <taxon>Bacillati</taxon>
        <taxon>Bacillota</taxon>
        <taxon>Clostridia</taxon>
        <taxon>Eubacteriales</taxon>
        <taxon>Eubacteriaceae</taxon>
        <taxon>Acetobacterium</taxon>
    </lineage>
</organism>
<dbReference type="PANTHER" id="PTHR44119:SF7">
    <property type="entry name" value="MAGNESIUM CHELATASE SUBUNIT"/>
    <property type="match status" value="1"/>
</dbReference>
<dbReference type="AlphaFoldDB" id="H6LCY7"/>
<dbReference type="PANTHER" id="PTHR44119">
    <property type="entry name" value="MAGNESIUM-CHELATASE SUBUNIT CHLH, CHLOROPLASTIC"/>
    <property type="match status" value="1"/>
</dbReference>
<accession>H6LCY7</accession>
<name>H6LCY7_ACEWD</name>
<keyword evidence="3" id="KW-1185">Reference proteome</keyword>
<dbReference type="KEGG" id="awo:Awo_c10400"/>
<dbReference type="EMBL" id="CP002987">
    <property type="protein sequence ID" value="AFA47826.1"/>
    <property type="molecule type" value="Genomic_DNA"/>
</dbReference>
<dbReference type="CDD" id="cd10150">
    <property type="entry name" value="CobN_like"/>
    <property type="match status" value="1"/>
</dbReference>
<evidence type="ECO:0000313" key="2">
    <source>
        <dbReference type="EMBL" id="AFA47826.1"/>
    </source>
</evidence>
<dbReference type="EC" id="6.6.1.2" evidence="2"/>
<dbReference type="InterPro" id="IPR003672">
    <property type="entry name" value="CobN/Mg_chltase"/>
</dbReference>
<protein>
    <submittedName>
        <fullName evidence="2">Aerobic cobaltochelatase subunit CobN3</fullName>
        <ecNumber evidence="2">6.6.1.2</ecNumber>
    </submittedName>
</protein>
<reference evidence="3" key="1">
    <citation type="submission" date="2011-07" db="EMBL/GenBank/DDBJ databases">
        <title>Complete genome sequence of Acetobacterium woodii.</title>
        <authorList>
            <person name="Poehlein A."/>
            <person name="Schmidt S."/>
            <person name="Kaster A.-K."/>
            <person name="Goenrich M."/>
            <person name="Vollmers J."/>
            <person name="Thuermer A."/>
            <person name="Gottschalk G."/>
            <person name="Thauer R.K."/>
            <person name="Daniel R."/>
            <person name="Mueller V."/>
        </authorList>
    </citation>
    <scope>NUCLEOTIDE SEQUENCE [LARGE SCALE GENOMIC DNA]</scope>
    <source>
        <strain evidence="3">ATCC 29683 / DSM 1030 / JCM 2381 / KCTC 1655 / WB1</strain>
    </source>
</reference>
<gene>
    <name evidence="2" type="primary">cobN3</name>
    <name evidence="2" type="ordered locus">Awo_c10400</name>
</gene>
<dbReference type="eggNOG" id="COG1429">
    <property type="taxonomic scope" value="Bacteria"/>
</dbReference>